<dbReference type="PANTHER" id="PTHR34222:SF99">
    <property type="entry name" value="PROTEIN, PUTATIVE-RELATED"/>
    <property type="match status" value="1"/>
</dbReference>
<sequence length="107" mass="12261">MEPRPHVQKAFSMVLQVEKELQVRVHLPEGGTGAVYQVQYKDLKRDNKSMFCEYCKRPGHLKDTCFKLYGTPEWYKDLTEKKRKGAGRGRGFAAALDIVLSKITSVK</sequence>
<name>A0AAW2XTK8_9LAMI</name>
<comment type="caution">
    <text evidence="1">The sequence shown here is derived from an EMBL/GenBank/DDBJ whole genome shotgun (WGS) entry which is preliminary data.</text>
</comment>
<dbReference type="EMBL" id="JACGWN010000003">
    <property type="protein sequence ID" value="KAL0457315.1"/>
    <property type="molecule type" value="Genomic_DNA"/>
</dbReference>
<dbReference type="GO" id="GO:0008270">
    <property type="term" value="F:zinc ion binding"/>
    <property type="evidence" value="ECO:0007669"/>
    <property type="project" value="InterPro"/>
</dbReference>
<dbReference type="SUPFAM" id="SSF57756">
    <property type="entry name" value="Retrovirus zinc finger-like domains"/>
    <property type="match status" value="1"/>
</dbReference>
<dbReference type="PANTHER" id="PTHR34222">
    <property type="entry name" value="GAG_PRE-INTEGRS DOMAIN-CONTAINING PROTEIN"/>
    <property type="match status" value="1"/>
</dbReference>
<protein>
    <submittedName>
        <fullName evidence="1">Uncharacterized protein</fullName>
    </submittedName>
</protein>
<reference evidence="1" key="2">
    <citation type="journal article" date="2024" name="Plant">
        <title>Genomic evolution and insights into agronomic trait innovations of Sesamum species.</title>
        <authorList>
            <person name="Miao H."/>
            <person name="Wang L."/>
            <person name="Qu L."/>
            <person name="Liu H."/>
            <person name="Sun Y."/>
            <person name="Le M."/>
            <person name="Wang Q."/>
            <person name="Wei S."/>
            <person name="Zheng Y."/>
            <person name="Lin W."/>
            <person name="Duan Y."/>
            <person name="Cao H."/>
            <person name="Xiong S."/>
            <person name="Wang X."/>
            <person name="Wei L."/>
            <person name="Li C."/>
            <person name="Ma Q."/>
            <person name="Ju M."/>
            <person name="Zhao R."/>
            <person name="Li G."/>
            <person name="Mu C."/>
            <person name="Tian Q."/>
            <person name="Mei H."/>
            <person name="Zhang T."/>
            <person name="Gao T."/>
            <person name="Zhang H."/>
        </authorList>
    </citation>
    <scope>NUCLEOTIDE SEQUENCE</scope>
    <source>
        <strain evidence="1">KEN1</strain>
    </source>
</reference>
<evidence type="ECO:0000313" key="1">
    <source>
        <dbReference type="EMBL" id="KAL0457315.1"/>
    </source>
</evidence>
<dbReference type="AlphaFoldDB" id="A0AAW2XTK8"/>
<reference evidence="1" key="1">
    <citation type="submission" date="2020-06" db="EMBL/GenBank/DDBJ databases">
        <authorList>
            <person name="Li T."/>
            <person name="Hu X."/>
            <person name="Zhang T."/>
            <person name="Song X."/>
            <person name="Zhang H."/>
            <person name="Dai N."/>
            <person name="Sheng W."/>
            <person name="Hou X."/>
            <person name="Wei L."/>
        </authorList>
    </citation>
    <scope>NUCLEOTIDE SEQUENCE</scope>
    <source>
        <strain evidence="1">KEN1</strain>
        <tissue evidence="1">Leaf</tissue>
    </source>
</reference>
<proteinExistence type="predicted"/>
<dbReference type="InterPro" id="IPR036875">
    <property type="entry name" value="Znf_CCHC_sf"/>
</dbReference>
<dbReference type="GO" id="GO:0003676">
    <property type="term" value="F:nucleic acid binding"/>
    <property type="evidence" value="ECO:0007669"/>
    <property type="project" value="InterPro"/>
</dbReference>
<gene>
    <name evidence="1" type="ORF">Slati_1070700</name>
</gene>
<organism evidence="1">
    <name type="scientific">Sesamum latifolium</name>
    <dbReference type="NCBI Taxonomy" id="2727402"/>
    <lineage>
        <taxon>Eukaryota</taxon>
        <taxon>Viridiplantae</taxon>
        <taxon>Streptophyta</taxon>
        <taxon>Embryophyta</taxon>
        <taxon>Tracheophyta</taxon>
        <taxon>Spermatophyta</taxon>
        <taxon>Magnoliopsida</taxon>
        <taxon>eudicotyledons</taxon>
        <taxon>Gunneridae</taxon>
        <taxon>Pentapetalae</taxon>
        <taxon>asterids</taxon>
        <taxon>lamiids</taxon>
        <taxon>Lamiales</taxon>
        <taxon>Pedaliaceae</taxon>
        <taxon>Sesamum</taxon>
    </lineage>
</organism>
<accession>A0AAW2XTK8</accession>